<name>A0ABY9HB17_9MOLU</name>
<accession>A0ABY9HB17</accession>
<sequence length="272" mass="30492">MKKPEIIFIDLDGTTLDTPEKEFWLRNATPYTKQILSELNKTIPVVIATGRGVSPKTAGIVKGITGSETYIAWNGAKTVENGEIVNEEIMPKEVAQALFDELSKNFCFVVYNSNAREQAYVKNRIMRWFMGFGKANAHSYKEYKNDFPVYKALVWSLSAKKMQKLAKKWQKKFEGVLEVSLSGSKNNILEITKANCSKGDEELRYCLSKGIDPKNAMHIGDSMNDASTKGKIGTLVAMQNSVQELKDIADDVTEFTCAQSGLAKYLEQFLDK</sequence>
<organism evidence="1 2">
    <name type="scientific">Mycoplasma seminis</name>
    <dbReference type="NCBI Taxonomy" id="512749"/>
    <lineage>
        <taxon>Bacteria</taxon>
        <taxon>Bacillati</taxon>
        <taxon>Mycoplasmatota</taxon>
        <taxon>Mollicutes</taxon>
        <taxon>Mycoplasmataceae</taxon>
        <taxon>Mycoplasma</taxon>
    </lineage>
</organism>
<dbReference type="InterPro" id="IPR036412">
    <property type="entry name" value="HAD-like_sf"/>
</dbReference>
<gene>
    <name evidence="1" type="ORF">Q8852_04400</name>
</gene>
<keyword evidence="2" id="KW-1185">Reference proteome</keyword>
<protein>
    <submittedName>
        <fullName evidence="1">HAD family hydrolase</fullName>
        <ecNumber evidence="1">3.1.3.-</ecNumber>
    </submittedName>
</protein>
<dbReference type="Proteomes" id="UP001237011">
    <property type="component" value="Chromosome"/>
</dbReference>
<proteinExistence type="predicted"/>
<dbReference type="InterPro" id="IPR023214">
    <property type="entry name" value="HAD_sf"/>
</dbReference>
<evidence type="ECO:0000313" key="1">
    <source>
        <dbReference type="EMBL" id="WLP85528.1"/>
    </source>
</evidence>
<dbReference type="Gene3D" id="3.30.1240.10">
    <property type="match status" value="1"/>
</dbReference>
<keyword evidence="1" id="KW-0378">Hydrolase</keyword>
<dbReference type="PANTHER" id="PTHR10000">
    <property type="entry name" value="PHOSPHOSERINE PHOSPHATASE"/>
    <property type="match status" value="1"/>
</dbReference>
<dbReference type="GO" id="GO:0016787">
    <property type="term" value="F:hydrolase activity"/>
    <property type="evidence" value="ECO:0007669"/>
    <property type="project" value="UniProtKB-KW"/>
</dbReference>
<dbReference type="Pfam" id="PF08282">
    <property type="entry name" value="Hydrolase_3"/>
    <property type="match status" value="1"/>
</dbReference>
<dbReference type="SUPFAM" id="SSF56784">
    <property type="entry name" value="HAD-like"/>
    <property type="match status" value="1"/>
</dbReference>
<evidence type="ECO:0000313" key="2">
    <source>
        <dbReference type="Proteomes" id="UP001237011"/>
    </source>
</evidence>
<dbReference type="RefSeq" id="WP_305937960.1">
    <property type="nucleotide sequence ID" value="NZ_CP132191.1"/>
</dbReference>
<dbReference type="EC" id="3.1.3.-" evidence="1"/>
<dbReference type="EMBL" id="CP132191">
    <property type="protein sequence ID" value="WLP85528.1"/>
    <property type="molecule type" value="Genomic_DNA"/>
</dbReference>
<dbReference type="PANTHER" id="PTHR10000:SF8">
    <property type="entry name" value="HAD SUPERFAMILY HYDROLASE-LIKE, TYPE 3"/>
    <property type="match status" value="1"/>
</dbReference>
<dbReference type="Gene3D" id="3.40.50.1000">
    <property type="entry name" value="HAD superfamily/HAD-like"/>
    <property type="match status" value="1"/>
</dbReference>
<reference evidence="1" key="1">
    <citation type="submission" date="2023-08" db="EMBL/GenBank/DDBJ databases">
        <title>Complete genome sequence of Mycoplasma seminis 2200.</title>
        <authorList>
            <person name="Spergser J."/>
        </authorList>
    </citation>
    <scope>NUCLEOTIDE SEQUENCE [LARGE SCALE GENOMIC DNA]</scope>
    <source>
        <strain evidence="1">2200</strain>
    </source>
</reference>